<evidence type="ECO:0000259" key="1">
    <source>
        <dbReference type="Pfam" id="PF00535"/>
    </source>
</evidence>
<dbReference type="InterPro" id="IPR029044">
    <property type="entry name" value="Nucleotide-diphossugar_trans"/>
</dbReference>
<dbReference type="SUPFAM" id="SSF53448">
    <property type="entry name" value="Nucleotide-diphospho-sugar transferases"/>
    <property type="match status" value="1"/>
</dbReference>
<dbReference type="RefSeq" id="WP_175527334.1">
    <property type="nucleotide sequence ID" value="NZ_FOND01000015.1"/>
</dbReference>
<dbReference type="Proteomes" id="UP000198589">
    <property type="component" value="Unassembled WGS sequence"/>
</dbReference>
<evidence type="ECO:0000313" key="2">
    <source>
        <dbReference type="EMBL" id="SFF51189.1"/>
    </source>
</evidence>
<dbReference type="GO" id="GO:0016740">
    <property type="term" value="F:transferase activity"/>
    <property type="evidence" value="ECO:0007669"/>
    <property type="project" value="UniProtKB-KW"/>
</dbReference>
<dbReference type="Gene3D" id="3.90.550.10">
    <property type="entry name" value="Spore Coat Polysaccharide Biosynthesis Protein SpsA, Chain A"/>
    <property type="match status" value="1"/>
</dbReference>
<dbReference type="InterPro" id="IPR001173">
    <property type="entry name" value="Glyco_trans_2-like"/>
</dbReference>
<gene>
    <name evidence="2" type="ORF">SAMN05216574_115105</name>
</gene>
<protein>
    <submittedName>
        <fullName evidence="2">Glycosyl transferase family 2</fullName>
    </submittedName>
</protein>
<evidence type="ECO:0000313" key="3">
    <source>
        <dbReference type="Proteomes" id="UP000198589"/>
    </source>
</evidence>
<dbReference type="PANTHER" id="PTHR43685">
    <property type="entry name" value="GLYCOSYLTRANSFERASE"/>
    <property type="match status" value="1"/>
</dbReference>
<feature type="domain" description="Glycosyltransferase 2-like" evidence="1">
    <location>
        <begin position="11"/>
        <end position="139"/>
    </location>
</feature>
<organism evidence="2 3">
    <name type="scientific">Blastococcus tunisiensis</name>
    <dbReference type="NCBI Taxonomy" id="1798228"/>
    <lineage>
        <taxon>Bacteria</taxon>
        <taxon>Bacillati</taxon>
        <taxon>Actinomycetota</taxon>
        <taxon>Actinomycetes</taxon>
        <taxon>Geodermatophilales</taxon>
        <taxon>Geodermatophilaceae</taxon>
        <taxon>Blastococcus</taxon>
    </lineage>
</organism>
<dbReference type="PANTHER" id="PTHR43685:SF2">
    <property type="entry name" value="GLYCOSYLTRANSFERASE 2-LIKE DOMAIN-CONTAINING PROTEIN"/>
    <property type="match status" value="1"/>
</dbReference>
<accession>A0A1I2JA59</accession>
<keyword evidence="3" id="KW-1185">Reference proteome</keyword>
<dbReference type="AlphaFoldDB" id="A0A1I2JA59"/>
<proteinExistence type="predicted"/>
<keyword evidence="2" id="KW-0808">Transferase</keyword>
<dbReference type="Pfam" id="PF00535">
    <property type="entry name" value="Glycos_transf_2"/>
    <property type="match status" value="1"/>
</dbReference>
<reference evidence="3" key="1">
    <citation type="submission" date="2016-10" db="EMBL/GenBank/DDBJ databases">
        <authorList>
            <person name="Varghese N."/>
            <person name="Submissions S."/>
        </authorList>
    </citation>
    <scope>NUCLEOTIDE SEQUENCE [LARGE SCALE GENOMIC DNA]</scope>
    <source>
        <strain evidence="3">DSM 46838</strain>
    </source>
</reference>
<sequence length="344" mass="36390">MPGDPERGPVSVVVCTLGREPRLRGTVRAVLDQTHPDLELVVVDNDPASGRTAALLSGVADERLRLVTQPTRGLSAARNAGLAAARGGVVAYTDDDAVPDPTWIAELLDVLDADPAGTVACVTGRVLAAETATAEQEWFEDAGIFDKGTERTVWALDPAPSGLGTPGTHSPFFPYTAGEFGSGNNMAFRTEALRAIGGFDEALGAGTPARGGEDLDIYRRVILAGRTLVYTPSAVVRHHHRESTRALRVQMFGYGVGMAAGLTKLLAHGGRPALAVLRCVPRGLHMLLWPTSARNAKLPAETSRLLVALELAGYLAGPLLYARSAARVRSRRRAPRGAVEGGRR</sequence>
<dbReference type="STRING" id="1798228.SAMN05216574_115105"/>
<dbReference type="EMBL" id="FOND01000015">
    <property type="protein sequence ID" value="SFF51189.1"/>
    <property type="molecule type" value="Genomic_DNA"/>
</dbReference>
<dbReference type="InterPro" id="IPR050834">
    <property type="entry name" value="Glycosyltransf_2"/>
</dbReference>
<name>A0A1I2JA59_9ACTN</name>